<evidence type="ECO:0000313" key="2">
    <source>
        <dbReference type="EMBL" id="KAF7145143.1"/>
    </source>
</evidence>
<dbReference type="OrthoDB" id="1609931at2759"/>
<proteinExistence type="predicted"/>
<evidence type="ECO:0000313" key="3">
    <source>
        <dbReference type="Proteomes" id="UP000626092"/>
    </source>
</evidence>
<accession>A0A834H1F6</accession>
<gene>
    <name evidence="2" type="ORF">RHSIM_Rhsim04G0220300</name>
</gene>
<dbReference type="EMBL" id="WJXA01000004">
    <property type="protein sequence ID" value="KAF7145143.1"/>
    <property type="molecule type" value="Genomic_DNA"/>
</dbReference>
<dbReference type="Proteomes" id="UP000626092">
    <property type="component" value="Unassembled WGS sequence"/>
</dbReference>
<organism evidence="2 3">
    <name type="scientific">Rhododendron simsii</name>
    <name type="common">Sims's rhododendron</name>
    <dbReference type="NCBI Taxonomy" id="118357"/>
    <lineage>
        <taxon>Eukaryota</taxon>
        <taxon>Viridiplantae</taxon>
        <taxon>Streptophyta</taxon>
        <taxon>Embryophyta</taxon>
        <taxon>Tracheophyta</taxon>
        <taxon>Spermatophyta</taxon>
        <taxon>Magnoliopsida</taxon>
        <taxon>eudicotyledons</taxon>
        <taxon>Gunneridae</taxon>
        <taxon>Pentapetalae</taxon>
        <taxon>asterids</taxon>
        <taxon>Ericales</taxon>
        <taxon>Ericaceae</taxon>
        <taxon>Ericoideae</taxon>
        <taxon>Rhodoreae</taxon>
        <taxon>Rhododendron</taxon>
    </lineage>
</organism>
<evidence type="ECO:0000256" key="1">
    <source>
        <dbReference type="SAM" id="MobiDB-lite"/>
    </source>
</evidence>
<protein>
    <submittedName>
        <fullName evidence="2">Uncharacterized protein</fullName>
    </submittedName>
</protein>
<keyword evidence="3" id="KW-1185">Reference proteome</keyword>
<reference evidence="2" key="1">
    <citation type="submission" date="2019-11" db="EMBL/GenBank/DDBJ databases">
        <authorList>
            <person name="Liu Y."/>
            <person name="Hou J."/>
            <person name="Li T.-Q."/>
            <person name="Guan C.-H."/>
            <person name="Wu X."/>
            <person name="Wu H.-Z."/>
            <person name="Ling F."/>
            <person name="Zhang R."/>
            <person name="Shi X.-G."/>
            <person name="Ren J.-P."/>
            <person name="Chen E.-F."/>
            <person name="Sun J.-M."/>
        </authorList>
    </citation>
    <scope>NUCLEOTIDE SEQUENCE</scope>
    <source>
        <strain evidence="2">Adult_tree_wgs_1</strain>
        <tissue evidence="2">Leaves</tissue>
    </source>
</reference>
<dbReference type="PANTHER" id="PTHR36759">
    <property type="entry name" value="DYNEIN BETA CHAIN, CILIARY PROTEIN"/>
    <property type="match status" value="1"/>
</dbReference>
<dbReference type="PANTHER" id="PTHR36759:SF1">
    <property type="entry name" value="DYNEIN BETA CHAIN, CILIARY PROTEIN"/>
    <property type="match status" value="1"/>
</dbReference>
<dbReference type="AlphaFoldDB" id="A0A834H1F6"/>
<comment type="caution">
    <text evidence="2">The sequence shown here is derived from an EMBL/GenBank/DDBJ whole genome shotgun (WGS) entry which is preliminary data.</text>
</comment>
<name>A0A834H1F6_RHOSS</name>
<feature type="compositionally biased region" description="Low complexity" evidence="1">
    <location>
        <begin position="19"/>
        <end position="28"/>
    </location>
</feature>
<feature type="region of interest" description="Disordered" evidence="1">
    <location>
        <begin position="1"/>
        <end position="65"/>
    </location>
</feature>
<sequence length="190" mass="20908">MGQAFRRASGRIRSTSLDPPSSSSSPSSVKKAVDSRPAVAPSDKFTGETVGPGSEVEPRINAENMLEERDPQYDVLLNQMVGRIKSKPGGKLEMGEASVVDKYKRPMPKLRNTTVDSGRYEERPVPPGTLNVAQLRHIILLHQGKADDHSGPMDVHQIAEKFRVDVGQIQKILQSVSLPPEDSSRKRDDQ</sequence>
<feature type="compositionally biased region" description="Basic and acidic residues" evidence="1">
    <location>
        <begin position="56"/>
        <end position="65"/>
    </location>
</feature>